<dbReference type="GO" id="GO:0048471">
    <property type="term" value="C:perinuclear region of cytoplasm"/>
    <property type="evidence" value="ECO:0007669"/>
    <property type="project" value="TreeGrafter"/>
</dbReference>
<dbReference type="InterPro" id="IPR027038">
    <property type="entry name" value="RanGap"/>
</dbReference>
<evidence type="ECO:0000313" key="5">
    <source>
        <dbReference type="EnsemblProtists" id="EOD41513"/>
    </source>
</evidence>
<keyword evidence="3" id="KW-0677">Repeat</keyword>
<organism evidence="5 6">
    <name type="scientific">Emiliania huxleyi (strain CCMP1516)</name>
    <dbReference type="NCBI Taxonomy" id="280463"/>
    <lineage>
        <taxon>Eukaryota</taxon>
        <taxon>Haptista</taxon>
        <taxon>Haptophyta</taxon>
        <taxon>Prymnesiophyceae</taxon>
        <taxon>Isochrysidales</taxon>
        <taxon>Noelaerhabdaceae</taxon>
        <taxon>Emiliania</taxon>
    </lineage>
</organism>
<evidence type="ECO:0000256" key="3">
    <source>
        <dbReference type="ARBA" id="ARBA00022737"/>
    </source>
</evidence>
<accession>A0A0D3L0H8</accession>
<keyword evidence="4" id="KW-1133">Transmembrane helix</keyword>
<protein>
    <submittedName>
        <fullName evidence="5">Uncharacterized protein</fullName>
    </submittedName>
</protein>
<evidence type="ECO:0000256" key="1">
    <source>
        <dbReference type="ARBA" id="ARBA00022468"/>
    </source>
</evidence>
<dbReference type="EnsemblProtists" id="EOD41513">
    <property type="protein sequence ID" value="EOD41513"/>
    <property type="gene ID" value="EMIHUDRAFT_193834"/>
</dbReference>
<keyword evidence="2" id="KW-0433">Leucine-rich repeat</keyword>
<keyword evidence="4" id="KW-0472">Membrane</keyword>
<dbReference type="GeneID" id="17286783"/>
<dbReference type="SUPFAM" id="SSF52047">
    <property type="entry name" value="RNI-like"/>
    <property type="match status" value="1"/>
</dbReference>
<evidence type="ECO:0000256" key="4">
    <source>
        <dbReference type="SAM" id="Phobius"/>
    </source>
</evidence>
<dbReference type="PaxDb" id="2903-EOD41513"/>
<dbReference type="Pfam" id="PF13516">
    <property type="entry name" value="LRR_6"/>
    <property type="match status" value="2"/>
</dbReference>
<dbReference type="InterPro" id="IPR001611">
    <property type="entry name" value="Leu-rich_rpt"/>
</dbReference>
<dbReference type="AlphaFoldDB" id="A0A0D3L0H8"/>
<proteinExistence type="predicted"/>
<keyword evidence="4" id="KW-0812">Transmembrane</keyword>
<dbReference type="HOGENOM" id="CLU_014438_0_0_1"/>
<dbReference type="PANTHER" id="PTHR24113">
    <property type="entry name" value="RAN GTPASE-ACTIVATING PROTEIN 1"/>
    <property type="match status" value="1"/>
</dbReference>
<evidence type="ECO:0000313" key="6">
    <source>
        <dbReference type="Proteomes" id="UP000013827"/>
    </source>
</evidence>
<feature type="transmembrane region" description="Helical" evidence="4">
    <location>
        <begin position="20"/>
        <end position="43"/>
    </location>
</feature>
<dbReference type="KEGG" id="ehx:EMIHUDRAFT_193834"/>
<feature type="transmembrane region" description="Helical" evidence="4">
    <location>
        <begin position="64"/>
        <end position="91"/>
    </location>
</feature>
<dbReference type="GO" id="GO:0006913">
    <property type="term" value="P:nucleocytoplasmic transport"/>
    <property type="evidence" value="ECO:0007669"/>
    <property type="project" value="TreeGrafter"/>
</dbReference>
<dbReference type="Gene3D" id="3.80.10.10">
    <property type="entry name" value="Ribonuclease Inhibitor"/>
    <property type="match status" value="1"/>
</dbReference>
<dbReference type="PANTHER" id="PTHR24113:SF12">
    <property type="entry name" value="RAN GTPASE-ACTIVATING PROTEIN 1"/>
    <property type="match status" value="1"/>
</dbReference>
<name>A0A0D3L0H8_EMIH1</name>
<dbReference type="GO" id="GO:0031267">
    <property type="term" value="F:small GTPase binding"/>
    <property type="evidence" value="ECO:0007669"/>
    <property type="project" value="TreeGrafter"/>
</dbReference>
<dbReference type="InterPro" id="IPR032675">
    <property type="entry name" value="LRR_dom_sf"/>
</dbReference>
<reference evidence="6" key="1">
    <citation type="journal article" date="2013" name="Nature">
        <title>Pan genome of the phytoplankton Emiliania underpins its global distribution.</title>
        <authorList>
            <person name="Read B.A."/>
            <person name="Kegel J."/>
            <person name="Klute M.J."/>
            <person name="Kuo A."/>
            <person name="Lefebvre S.C."/>
            <person name="Maumus F."/>
            <person name="Mayer C."/>
            <person name="Miller J."/>
            <person name="Monier A."/>
            <person name="Salamov A."/>
            <person name="Young J."/>
            <person name="Aguilar M."/>
            <person name="Claverie J.M."/>
            <person name="Frickenhaus S."/>
            <person name="Gonzalez K."/>
            <person name="Herman E.K."/>
            <person name="Lin Y.C."/>
            <person name="Napier J."/>
            <person name="Ogata H."/>
            <person name="Sarno A.F."/>
            <person name="Shmutz J."/>
            <person name="Schroeder D."/>
            <person name="de Vargas C."/>
            <person name="Verret F."/>
            <person name="von Dassow P."/>
            <person name="Valentin K."/>
            <person name="Van de Peer Y."/>
            <person name="Wheeler G."/>
            <person name="Dacks J.B."/>
            <person name="Delwiche C.F."/>
            <person name="Dyhrman S.T."/>
            <person name="Glockner G."/>
            <person name="John U."/>
            <person name="Richards T."/>
            <person name="Worden A.Z."/>
            <person name="Zhang X."/>
            <person name="Grigoriev I.V."/>
            <person name="Allen A.E."/>
            <person name="Bidle K."/>
            <person name="Borodovsky M."/>
            <person name="Bowler C."/>
            <person name="Brownlee C."/>
            <person name="Cock J.M."/>
            <person name="Elias M."/>
            <person name="Gladyshev V.N."/>
            <person name="Groth M."/>
            <person name="Guda C."/>
            <person name="Hadaegh A."/>
            <person name="Iglesias-Rodriguez M.D."/>
            <person name="Jenkins J."/>
            <person name="Jones B.M."/>
            <person name="Lawson T."/>
            <person name="Leese F."/>
            <person name="Lindquist E."/>
            <person name="Lobanov A."/>
            <person name="Lomsadze A."/>
            <person name="Malik S.B."/>
            <person name="Marsh M.E."/>
            <person name="Mackinder L."/>
            <person name="Mock T."/>
            <person name="Mueller-Roeber B."/>
            <person name="Pagarete A."/>
            <person name="Parker M."/>
            <person name="Probert I."/>
            <person name="Quesneville H."/>
            <person name="Raines C."/>
            <person name="Rensing S.A."/>
            <person name="Riano-Pachon D.M."/>
            <person name="Richier S."/>
            <person name="Rokitta S."/>
            <person name="Shiraiwa Y."/>
            <person name="Soanes D.M."/>
            <person name="van der Giezen M."/>
            <person name="Wahlund T.M."/>
            <person name="Williams B."/>
            <person name="Wilson W."/>
            <person name="Wolfe G."/>
            <person name="Wurch L.L."/>
        </authorList>
    </citation>
    <scope>NUCLEOTIDE SEQUENCE</scope>
</reference>
<dbReference type="eggNOG" id="KOG4308">
    <property type="taxonomic scope" value="Eukaryota"/>
</dbReference>
<reference evidence="5" key="2">
    <citation type="submission" date="2024-10" db="UniProtKB">
        <authorList>
            <consortium name="EnsemblProtists"/>
        </authorList>
    </citation>
    <scope>IDENTIFICATION</scope>
</reference>
<dbReference type="GO" id="GO:0005096">
    <property type="term" value="F:GTPase activator activity"/>
    <property type="evidence" value="ECO:0007669"/>
    <property type="project" value="UniProtKB-KW"/>
</dbReference>
<dbReference type="GO" id="GO:0005829">
    <property type="term" value="C:cytosol"/>
    <property type="evidence" value="ECO:0007669"/>
    <property type="project" value="TreeGrafter"/>
</dbReference>
<dbReference type="SMART" id="SM00368">
    <property type="entry name" value="LRR_RI"/>
    <property type="match status" value="4"/>
</dbReference>
<dbReference type="RefSeq" id="XP_005793942.1">
    <property type="nucleotide sequence ID" value="XM_005793885.1"/>
</dbReference>
<keyword evidence="1" id="KW-0343">GTPase activation</keyword>
<sequence length="668" mass="72475">MTAARLLRSCVESLVGFVLWPAFFLMISPVAVLVFSPAIALGLCSSDAAVGVPPALLAWRRLPYLIPMVLFVDLPIAILFFATFLIELLFLRNPLILAVYSLCRASQLPYRQLTSPGTESGLHTRERPRSNTIDGARYREHDSIWAALEGDGDKVRPGDVRLISLNWLMALAERGVVLPRRQDLPEEAFLSSAQLRRIEQGARRGFDVAGFGEAIERFSKEPSPSSFLAWLASYFGRKRNPDGLLPIVSVSYCWLEAAHPDREGRQLQLLYRKLRGLYGGRGLLGACREYGFSDMGVFLDWSSGYQKDPALFAQRRAYEASRSGEEKAAFGRMLENTMDLWYAHASITVVLLTQLPDELPAGFDRSRTYDTRGWTTFERCSAELGAKPASLGFAKWKLVIDVASDHGGAQRRLPATPERMATLLAACRFTNGADSAAVLALYEKTAKAVLGTVEKLNYMGLPLVRGDAWTSPALLAEALNHCESLRALGLVGTRLDDEGVAELAAGLEDGALPALETLFLNASRFGARGVGSLCGVFHRGVAPTLQMLSVVATPIGDEGAVALAAALSTGKPSHALVLERCDVGDEGAMALAAALPAAGQRCRVQVMFNRIGIAGHAALLDALEAKHGPQPVHAIAVAQVDLLPWSYPLVRAWGRGVRRVNESGRVTI</sequence>
<evidence type="ECO:0000256" key="2">
    <source>
        <dbReference type="ARBA" id="ARBA00022614"/>
    </source>
</evidence>
<dbReference type="GO" id="GO:0005634">
    <property type="term" value="C:nucleus"/>
    <property type="evidence" value="ECO:0007669"/>
    <property type="project" value="TreeGrafter"/>
</dbReference>
<keyword evidence="6" id="KW-1185">Reference proteome</keyword>
<dbReference type="Proteomes" id="UP000013827">
    <property type="component" value="Unassembled WGS sequence"/>
</dbReference>